<sequence length="118" mass="13345">MTLPSFLYNLELEKLEQCLENYILGSGLQPLPNWTDRESHGMLWYEKHQSSSSSKFAHWLPELSSGFFDAVTADGTVDADFASSVRESIRAMKRQASCMIYEEPNLASTNPQWPPVSV</sequence>
<dbReference type="EMBL" id="HBEK01008182">
    <property type="protein sequence ID" value="CAD8394463.1"/>
    <property type="molecule type" value="Transcribed_RNA"/>
</dbReference>
<gene>
    <name evidence="1" type="ORF">RMAR0315_LOCUS4448</name>
</gene>
<name>A0A7S0BJ70_9RHOD</name>
<dbReference type="AlphaFoldDB" id="A0A7S0BJ70"/>
<protein>
    <submittedName>
        <fullName evidence="1">Uncharacterized protein</fullName>
    </submittedName>
</protein>
<evidence type="ECO:0000313" key="1">
    <source>
        <dbReference type="EMBL" id="CAD8394463.1"/>
    </source>
</evidence>
<accession>A0A7S0BJ70</accession>
<organism evidence="1">
    <name type="scientific">Rhodosorus marinus</name>
    <dbReference type="NCBI Taxonomy" id="101924"/>
    <lineage>
        <taxon>Eukaryota</taxon>
        <taxon>Rhodophyta</taxon>
        <taxon>Stylonematophyceae</taxon>
        <taxon>Stylonematales</taxon>
        <taxon>Stylonemataceae</taxon>
        <taxon>Rhodosorus</taxon>
    </lineage>
</organism>
<reference evidence="1" key="1">
    <citation type="submission" date="2021-01" db="EMBL/GenBank/DDBJ databases">
        <authorList>
            <person name="Corre E."/>
            <person name="Pelletier E."/>
            <person name="Niang G."/>
            <person name="Scheremetjew M."/>
            <person name="Finn R."/>
            <person name="Kale V."/>
            <person name="Holt S."/>
            <person name="Cochrane G."/>
            <person name="Meng A."/>
            <person name="Brown T."/>
            <person name="Cohen L."/>
        </authorList>
    </citation>
    <scope>NUCLEOTIDE SEQUENCE</scope>
    <source>
        <strain evidence="1">UTEX LB 2760</strain>
    </source>
</reference>
<proteinExistence type="predicted"/>